<protein>
    <submittedName>
        <fullName evidence="4">Uncharacterized protein</fullName>
    </submittedName>
</protein>
<proteinExistence type="predicted"/>
<feature type="compositionally biased region" description="Low complexity" evidence="3">
    <location>
        <begin position="67"/>
        <end position="81"/>
    </location>
</feature>
<feature type="compositionally biased region" description="Basic and acidic residues" evidence="3">
    <location>
        <begin position="167"/>
        <end position="181"/>
    </location>
</feature>
<evidence type="ECO:0000313" key="4">
    <source>
        <dbReference type="EnsemblMetazoa" id="CJA14491.1"/>
    </source>
</evidence>
<organism evidence="4 5">
    <name type="scientific">Caenorhabditis japonica</name>
    <dbReference type="NCBI Taxonomy" id="281687"/>
    <lineage>
        <taxon>Eukaryota</taxon>
        <taxon>Metazoa</taxon>
        <taxon>Ecdysozoa</taxon>
        <taxon>Nematoda</taxon>
        <taxon>Chromadorea</taxon>
        <taxon>Rhabditida</taxon>
        <taxon>Rhabditina</taxon>
        <taxon>Rhabditomorpha</taxon>
        <taxon>Rhabditoidea</taxon>
        <taxon>Rhabditidae</taxon>
        <taxon>Peloderinae</taxon>
        <taxon>Caenorhabditis</taxon>
    </lineage>
</organism>
<keyword evidence="2" id="KW-0175">Coiled coil</keyword>
<feature type="compositionally biased region" description="Basic and acidic residues" evidence="3">
    <location>
        <begin position="200"/>
        <end position="222"/>
    </location>
</feature>
<dbReference type="EnsemblMetazoa" id="CJA14491.1">
    <property type="protein sequence ID" value="CJA14491.1"/>
    <property type="gene ID" value="WBGene00133695"/>
</dbReference>
<dbReference type="Proteomes" id="UP000005237">
    <property type="component" value="Unassembled WGS sequence"/>
</dbReference>
<accession>A0A8R1DZ97</accession>
<dbReference type="AlphaFoldDB" id="A0A8R1DZ97"/>
<sequence>MNREKRRSEEHEAELDRRIALIREKNQQIEQRTKEIEEDRARNEDSIAKSPKTPSQTAPAKVTTPDRNGNSNNNNNTRNNGQWSREWDKGKTPAETWRENVPSMDLKGRLAGQHGANQHQHHHHHNTNNNNTQNGGNAAGGGGGGGKRHNNNNNNNHGKGGGVKVSPRLEGRISFPDRETGGEVVGARRRKDGGGKGANQKKEGGEQEGKKVMQRDRSIMDA</sequence>
<feature type="compositionally biased region" description="Basic and acidic residues" evidence="3">
    <location>
        <begin position="85"/>
        <end position="98"/>
    </location>
</feature>
<dbReference type="PANTHER" id="PTHR15635:SF12">
    <property type="entry name" value="HABP4_PAI-RBP1 DOMAIN-CONTAINING PROTEIN"/>
    <property type="match status" value="1"/>
</dbReference>
<evidence type="ECO:0000256" key="3">
    <source>
        <dbReference type="SAM" id="MobiDB-lite"/>
    </source>
</evidence>
<evidence type="ECO:0000256" key="1">
    <source>
        <dbReference type="ARBA" id="ARBA00022553"/>
    </source>
</evidence>
<reference evidence="5" key="1">
    <citation type="submission" date="2010-08" db="EMBL/GenBank/DDBJ databases">
        <authorList>
            <consortium name="Caenorhabditis japonica Sequencing Consortium"/>
            <person name="Wilson R.K."/>
        </authorList>
    </citation>
    <scope>NUCLEOTIDE SEQUENCE [LARGE SCALE GENOMIC DNA]</scope>
    <source>
        <strain evidence="5">DF5081</strain>
    </source>
</reference>
<feature type="compositionally biased region" description="Low complexity" evidence="3">
    <location>
        <begin position="127"/>
        <end position="136"/>
    </location>
</feature>
<evidence type="ECO:0000256" key="2">
    <source>
        <dbReference type="ARBA" id="ARBA00023054"/>
    </source>
</evidence>
<reference evidence="4" key="2">
    <citation type="submission" date="2022-06" db="UniProtKB">
        <authorList>
            <consortium name="EnsemblMetazoa"/>
        </authorList>
    </citation>
    <scope>IDENTIFICATION</scope>
    <source>
        <strain evidence="4">DF5081</strain>
    </source>
</reference>
<feature type="compositionally biased region" description="Basic and acidic residues" evidence="3">
    <location>
        <begin position="24"/>
        <end position="47"/>
    </location>
</feature>
<keyword evidence="1" id="KW-0597">Phosphoprotein</keyword>
<evidence type="ECO:0000313" key="5">
    <source>
        <dbReference type="Proteomes" id="UP000005237"/>
    </source>
</evidence>
<name>A0A8R1DZ97_CAEJA</name>
<dbReference type="PANTHER" id="PTHR15635">
    <property type="entry name" value="COILED-COIL DOMAIN CONTAINING PROTEIN 9"/>
    <property type="match status" value="1"/>
</dbReference>
<feature type="region of interest" description="Disordered" evidence="3">
    <location>
        <begin position="24"/>
        <end position="222"/>
    </location>
</feature>
<dbReference type="InterPro" id="IPR029336">
    <property type="entry name" value="DUF4594"/>
</dbReference>
<keyword evidence="5" id="KW-1185">Reference proteome</keyword>